<sequence length="216" mass="20525">MLSKLFYARIALAAVSCAAAVIAVGGPAQATPAGSTTVGPAGAAVKATNQGSLVFTAGSVTFTCTSAVATGSVPAAPANHNASGPVSVTISAPTISGCSSNIPGLNATASTTGAWTVTVQNGSPITGSITIPKAGVTIKSTGLASCTAVVAPNGPASLAGTFTNGNPATVSAANAPLPVKVTGGFLCPTNVTSGNQTATFALTNTTNPSQPITVGP</sequence>
<keyword evidence="3" id="KW-1185">Reference proteome</keyword>
<organism evidence="2 3">
    <name type="scientific">Nocardia pseudobrasiliensis</name>
    <dbReference type="NCBI Taxonomy" id="45979"/>
    <lineage>
        <taxon>Bacteria</taxon>
        <taxon>Bacillati</taxon>
        <taxon>Actinomycetota</taxon>
        <taxon>Actinomycetes</taxon>
        <taxon>Mycobacteriales</taxon>
        <taxon>Nocardiaceae</taxon>
        <taxon>Nocardia</taxon>
    </lineage>
</organism>
<protein>
    <recommendedName>
        <fullName evidence="4">Ig-like domain-containing protein</fullName>
    </recommendedName>
</protein>
<dbReference type="RefSeq" id="WP_067993988.1">
    <property type="nucleotide sequence ID" value="NZ_QQBC01000004.1"/>
</dbReference>
<reference evidence="2 3" key="1">
    <citation type="submission" date="2018-07" db="EMBL/GenBank/DDBJ databases">
        <title>Genomic Encyclopedia of Type Strains, Phase IV (KMG-IV): sequencing the most valuable type-strain genomes for metagenomic binning, comparative biology and taxonomic classification.</title>
        <authorList>
            <person name="Goeker M."/>
        </authorList>
    </citation>
    <scope>NUCLEOTIDE SEQUENCE [LARGE SCALE GENOMIC DNA]</scope>
    <source>
        <strain evidence="2 3">DSM 44290</strain>
    </source>
</reference>
<dbReference type="AlphaFoldDB" id="A0A370I759"/>
<proteinExistence type="predicted"/>
<evidence type="ECO:0008006" key="4">
    <source>
        <dbReference type="Google" id="ProtNLM"/>
    </source>
</evidence>
<dbReference type="EMBL" id="QQBC01000004">
    <property type="protein sequence ID" value="RDI66566.1"/>
    <property type="molecule type" value="Genomic_DNA"/>
</dbReference>
<evidence type="ECO:0000256" key="1">
    <source>
        <dbReference type="SAM" id="SignalP"/>
    </source>
</evidence>
<comment type="caution">
    <text evidence="2">The sequence shown here is derived from an EMBL/GenBank/DDBJ whole genome shotgun (WGS) entry which is preliminary data.</text>
</comment>
<dbReference type="Proteomes" id="UP000254869">
    <property type="component" value="Unassembled WGS sequence"/>
</dbReference>
<evidence type="ECO:0000313" key="3">
    <source>
        <dbReference type="Proteomes" id="UP000254869"/>
    </source>
</evidence>
<gene>
    <name evidence="2" type="ORF">DFR76_104316</name>
</gene>
<evidence type="ECO:0000313" key="2">
    <source>
        <dbReference type="EMBL" id="RDI66566.1"/>
    </source>
</evidence>
<feature type="signal peptide" evidence="1">
    <location>
        <begin position="1"/>
        <end position="30"/>
    </location>
</feature>
<name>A0A370I759_9NOCA</name>
<keyword evidence="1" id="KW-0732">Signal</keyword>
<accession>A0A370I759</accession>
<feature type="chain" id="PRO_5016828192" description="Ig-like domain-containing protein" evidence="1">
    <location>
        <begin position="31"/>
        <end position="216"/>
    </location>
</feature>